<dbReference type="AlphaFoldDB" id="A0A6P8IEE3"/>
<dbReference type="InterPro" id="IPR035914">
    <property type="entry name" value="Sperma_CUB_dom_sf"/>
</dbReference>
<evidence type="ECO:0000313" key="6">
    <source>
        <dbReference type="Proteomes" id="UP000515163"/>
    </source>
</evidence>
<dbReference type="RefSeq" id="XP_031565182.1">
    <property type="nucleotide sequence ID" value="XM_031709322.1"/>
</dbReference>
<comment type="caution">
    <text evidence="2">Lacks conserved residue(s) required for the propagation of feature annotation.</text>
</comment>
<dbReference type="FunFam" id="2.60.120.260:FF:000016">
    <property type="entry name" value="Contactin-associated protein-like 4 isoform 1"/>
    <property type="match status" value="4"/>
</dbReference>
<evidence type="ECO:0000259" key="5">
    <source>
        <dbReference type="PROSITE" id="PS50041"/>
    </source>
</evidence>
<dbReference type="InParanoid" id="A0A6P8IEE3"/>
<dbReference type="SUPFAM" id="SSF49854">
    <property type="entry name" value="Spermadhesin, CUB domain"/>
    <property type="match status" value="1"/>
</dbReference>
<dbReference type="SUPFAM" id="SSF56436">
    <property type="entry name" value="C-type lectin-like"/>
    <property type="match status" value="1"/>
</dbReference>
<feature type="domain" description="C-type lectin" evidence="5">
    <location>
        <begin position="142"/>
        <end position="258"/>
    </location>
</feature>
<feature type="domain" description="F5/8 type C" evidence="4">
    <location>
        <begin position="741"/>
        <end position="890"/>
    </location>
</feature>
<dbReference type="PROSITE" id="PS01286">
    <property type="entry name" value="FA58C_2"/>
    <property type="match status" value="3"/>
</dbReference>
<reference evidence="7" key="1">
    <citation type="submission" date="2025-08" db="UniProtKB">
        <authorList>
            <consortium name="RefSeq"/>
        </authorList>
    </citation>
    <scope>IDENTIFICATION</scope>
    <source>
        <tissue evidence="7">Tentacle</tissue>
    </source>
</reference>
<dbReference type="SMART" id="SM00042">
    <property type="entry name" value="CUB"/>
    <property type="match status" value="1"/>
</dbReference>
<evidence type="ECO:0000259" key="3">
    <source>
        <dbReference type="PROSITE" id="PS01180"/>
    </source>
</evidence>
<dbReference type="PROSITE" id="PS50041">
    <property type="entry name" value="C_TYPE_LECTIN_2"/>
    <property type="match status" value="1"/>
</dbReference>
<feature type="domain" description="F5/8 type C" evidence="4">
    <location>
        <begin position="903"/>
        <end position="1051"/>
    </location>
</feature>
<feature type="disulfide bond" evidence="2">
    <location>
        <begin position="70"/>
        <end position="87"/>
    </location>
</feature>
<name>A0A6P8IEE3_ACTTE</name>
<dbReference type="CDD" id="cd00057">
    <property type="entry name" value="FA58C"/>
    <property type="match status" value="4"/>
</dbReference>
<evidence type="ECO:0000313" key="7">
    <source>
        <dbReference type="RefSeq" id="XP_031565182.1"/>
    </source>
</evidence>
<dbReference type="Proteomes" id="UP000515163">
    <property type="component" value="Unplaced"/>
</dbReference>
<gene>
    <name evidence="7" type="primary">LOC116300446</name>
</gene>
<dbReference type="InterPro" id="IPR001304">
    <property type="entry name" value="C-type_lectin-like"/>
</dbReference>
<keyword evidence="6" id="KW-1185">Reference proteome</keyword>
<dbReference type="OrthoDB" id="6071166at2759"/>
<dbReference type="GeneID" id="116300446"/>
<dbReference type="PROSITE" id="PS50022">
    <property type="entry name" value="FA58C_3"/>
    <property type="match status" value="6"/>
</dbReference>
<feature type="domain" description="CUB" evidence="3">
    <location>
        <begin position="13"/>
        <end position="125"/>
    </location>
</feature>
<dbReference type="Pfam" id="PF00059">
    <property type="entry name" value="Lectin_C"/>
    <property type="match status" value="1"/>
</dbReference>
<accession>A0A6P8IEE3</accession>
<dbReference type="Gene3D" id="2.60.120.290">
    <property type="entry name" value="Spermadhesin, CUB domain"/>
    <property type="match status" value="1"/>
</dbReference>
<dbReference type="SMART" id="SM00231">
    <property type="entry name" value="FA58C"/>
    <property type="match status" value="5"/>
</dbReference>
<dbReference type="PROSITE" id="PS01180">
    <property type="entry name" value="CUB"/>
    <property type="match status" value="1"/>
</dbReference>
<feature type="domain" description="F5/8 type C" evidence="4">
    <location>
        <begin position="424"/>
        <end position="572"/>
    </location>
</feature>
<proteinExistence type="predicted"/>
<dbReference type="InterPro" id="IPR000421">
    <property type="entry name" value="FA58C"/>
</dbReference>
<dbReference type="PANTHER" id="PTHR24543">
    <property type="entry name" value="MULTICOPPER OXIDASE-RELATED"/>
    <property type="match status" value="1"/>
</dbReference>
<keyword evidence="1 2" id="KW-1015">Disulfide bond</keyword>
<dbReference type="Gene3D" id="2.60.120.260">
    <property type="entry name" value="Galactose-binding domain-like"/>
    <property type="match status" value="6"/>
</dbReference>
<feature type="domain" description="F5/8 type C" evidence="4">
    <location>
        <begin position="271"/>
        <end position="416"/>
    </location>
</feature>
<dbReference type="InterPro" id="IPR016187">
    <property type="entry name" value="CTDL_fold"/>
</dbReference>
<dbReference type="CDD" id="cd00041">
    <property type="entry name" value="CUB"/>
    <property type="match status" value="1"/>
</dbReference>
<dbReference type="InterPro" id="IPR008979">
    <property type="entry name" value="Galactose-bd-like_sf"/>
</dbReference>
<protein>
    <submittedName>
        <fullName evidence="7">Uncharacterized protein LOC116300446</fullName>
    </submittedName>
</protein>
<evidence type="ECO:0000256" key="2">
    <source>
        <dbReference type="PROSITE-ProRule" id="PRU00059"/>
    </source>
</evidence>
<feature type="domain" description="F5/8 type C" evidence="4">
    <location>
        <begin position="1058"/>
        <end position="1172"/>
    </location>
</feature>
<dbReference type="InterPro" id="IPR000859">
    <property type="entry name" value="CUB_dom"/>
</dbReference>
<dbReference type="InterPro" id="IPR016186">
    <property type="entry name" value="C-type_lectin-like/link_sf"/>
</dbReference>
<dbReference type="Pfam" id="PF00754">
    <property type="entry name" value="F5_F8_type_C"/>
    <property type="match status" value="6"/>
</dbReference>
<dbReference type="SMART" id="SM00034">
    <property type="entry name" value="CLECT"/>
    <property type="match status" value="1"/>
</dbReference>
<dbReference type="KEGG" id="aten:116300446"/>
<evidence type="ECO:0000256" key="1">
    <source>
        <dbReference type="ARBA" id="ARBA00023157"/>
    </source>
</evidence>
<sequence>MAAACMALANQVCSTQPKIRGRYGLSGVLNTPGYPSKYKQAETQIWNITVPIDNSIRLQFIHFQLQQVDCKNLYIEIRYDNQNTALCSYNSSLPLTFQTSGRHLIIELFNPDGLENRFLAYYKAVARDEPIVPCAYPLVHEYEGVCYGFQNNLAGQDPYNTCKEVKSTPASLITDKENVYAVGLLHQHGYSEALIGLKHSPTNNSYLWMDGSTLVLTRWSQGDPPVPPDQGLVYCAALNSDSKWHQKLCFIQSPVLCKRKVLPRSLSSDTCSSPLGIQDKRIENSLISASTSNFQKGASEARLYHSNWWQSNKNDNEQWIEVKSPSGKFNITGVAIQGSPNGQNFVKNFWIYYSNHGSELILYNKGHNKNAWVFRGNIGKGVQFVLLRPSVVGWRIRIHPRQWEGSIALRMELYGCYLKEQNNCTLPIGMQDMEIKDEDINASSSTLPMNPRLHWDLLSSSEHSGWRAGVLNSMQWLQIQLKNHYKITAIATQGLASDYAWEWVTKYRLSYSHHDNVFFYYEEANEIKVFEGNSDRNSVVKHFLNIDQANHVRILPKTWNGHISLRAELYGCKVEKTKGGCDIALGLETGAIPDGNFKSSSNYNAYHDAKGARLNFLGKPGTTSGWSAGKNDQNPWIMVKLVDLTLVTGVATQGRDDWPQWVTRYQLRYSDNGQQFIMYTENGNVKTFVGNYDQSTIIKQYLQNPVRMHYLRLYPVDRFGWISMRMEIYGCNFTFSESDLCSHPMGMGSTYIPIQAISASSKMNDERSPNASRLIPETNDGNKGWRPIYSTPNEWLQVYFGTRSKITGIATKGIKDQSSWVTWYHVLYGMDGNAFQPYFNYSSLSTPMGNVNGYGIKKHYLKPAIEAIYIRIAPKEWYGGIALKVEFYGCGNSYTANAMKTTCNASIGLEDGAFLSPAFQASSVKPSRAYSPSYARLNNMSAWTAGHSNEKQWIQLYFKDVHIITAIATQGIADKQEWVKSYRIAFSNSYEENTFKVYNSSTMTAKVFKGNLNNSDIVKNEFNPSFTAKYIRLLPVTWNIRISLRMELYGHTDPTLSIPGVPLGLENGAVKDAAINSSSYLHSYYYPWQGRIRWENTTHSFWSPSNNDLKQWLQVDLGKITNLTGVATQGANNEQWWVTSYVLKFASFSATNGFEYYIENKNPRIPMRRGIY</sequence>
<dbReference type="CDD" id="cd00037">
    <property type="entry name" value="CLECT"/>
    <property type="match status" value="1"/>
</dbReference>
<dbReference type="Gene3D" id="3.10.100.10">
    <property type="entry name" value="Mannose-Binding Protein A, subunit A"/>
    <property type="match status" value="1"/>
</dbReference>
<dbReference type="SUPFAM" id="SSF49785">
    <property type="entry name" value="Galactose-binding domain-like"/>
    <property type="match status" value="6"/>
</dbReference>
<dbReference type="Pfam" id="PF00431">
    <property type="entry name" value="CUB"/>
    <property type="match status" value="1"/>
</dbReference>
<evidence type="ECO:0000259" key="4">
    <source>
        <dbReference type="PROSITE" id="PS50022"/>
    </source>
</evidence>
<organism evidence="6 7">
    <name type="scientific">Actinia tenebrosa</name>
    <name type="common">Australian red waratah sea anemone</name>
    <dbReference type="NCBI Taxonomy" id="6105"/>
    <lineage>
        <taxon>Eukaryota</taxon>
        <taxon>Metazoa</taxon>
        <taxon>Cnidaria</taxon>
        <taxon>Anthozoa</taxon>
        <taxon>Hexacorallia</taxon>
        <taxon>Actiniaria</taxon>
        <taxon>Actiniidae</taxon>
        <taxon>Actinia</taxon>
    </lineage>
</organism>
<feature type="domain" description="F5/8 type C" evidence="4">
    <location>
        <begin position="581"/>
        <end position="731"/>
    </location>
</feature>